<dbReference type="PANTHER" id="PTHR48085">
    <property type="entry name" value="CADMIUM/ZINC-TRANSPORTING ATPASE HMA2-RELATED"/>
    <property type="match status" value="1"/>
</dbReference>
<evidence type="ECO:0000256" key="6">
    <source>
        <dbReference type="SAM" id="Phobius"/>
    </source>
</evidence>
<name>A0ABV7QBU1_9PSEU</name>
<evidence type="ECO:0000313" key="9">
    <source>
        <dbReference type="Proteomes" id="UP001595764"/>
    </source>
</evidence>
<evidence type="ECO:0000259" key="7">
    <source>
        <dbReference type="Pfam" id="PF00122"/>
    </source>
</evidence>
<evidence type="ECO:0000256" key="4">
    <source>
        <dbReference type="ARBA" id="ARBA00022989"/>
    </source>
</evidence>
<keyword evidence="5 6" id="KW-0472">Membrane</keyword>
<dbReference type="SUPFAM" id="SSF81665">
    <property type="entry name" value="Calcium ATPase, transmembrane domain M"/>
    <property type="match status" value="1"/>
</dbReference>
<proteinExistence type="inferred from homology"/>
<dbReference type="Gene3D" id="2.70.150.10">
    <property type="entry name" value="Calcium-transporting ATPase, cytoplasmic transduction domain A"/>
    <property type="match status" value="1"/>
</dbReference>
<dbReference type="NCBIfam" id="TIGR01494">
    <property type="entry name" value="ATPase_P-type"/>
    <property type="match status" value="1"/>
</dbReference>
<dbReference type="Gene3D" id="3.40.50.1000">
    <property type="entry name" value="HAD superfamily/HAD-like"/>
    <property type="match status" value="1"/>
</dbReference>
<dbReference type="InterPro" id="IPR023298">
    <property type="entry name" value="ATPase_P-typ_TM_dom_sf"/>
</dbReference>
<dbReference type="InterPro" id="IPR008250">
    <property type="entry name" value="ATPase_P-typ_transduc_dom_A_sf"/>
</dbReference>
<dbReference type="InterPro" id="IPR051014">
    <property type="entry name" value="Cation_Transport_ATPase_IB"/>
</dbReference>
<dbReference type="Gene3D" id="3.40.1110.10">
    <property type="entry name" value="Calcium-transporting ATPase, cytoplasmic domain N"/>
    <property type="match status" value="1"/>
</dbReference>
<feature type="transmembrane region" description="Helical" evidence="6">
    <location>
        <begin position="232"/>
        <end position="251"/>
    </location>
</feature>
<dbReference type="PANTHER" id="PTHR48085:SF5">
    <property type="entry name" value="CADMIUM_ZINC-TRANSPORTING ATPASE HMA4-RELATED"/>
    <property type="match status" value="1"/>
</dbReference>
<dbReference type="InterPro" id="IPR023299">
    <property type="entry name" value="ATPase_P-typ_cyto_dom_N"/>
</dbReference>
<dbReference type="InterPro" id="IPR023214">
    <property type="entry name" value="HAD_sf"/>
</dbReference>
<comment type="similarity">
    <text evidence="2">Belongs to the cation transport ATPase (P-type) (TC 3.A.3) family. Type IB subfamily.</text>
</comment>
<feature type="transmembrane region" description="Helical" evidence="6">
    <location>
        <begin position="257"/>
        <end position="277"/>
    </location>
</feature>
<evidence type="ECO:0000256" key="2">
    <source>
        <dbReference type="ARBA" id="ARBA00006024"/>
    </source>
</evidence>
<dbReference type="InterPro" id="IPR018303">
    <property type="entry name" value="ATPase_P-typ_P_site"/>
</dbReference>
<dbReference type="Pfam" id="PF00122">
    <property type="entry name" value="E1-E2_ATPase"/>
    <property type="match status" value="1"/>
</dbReference>
<feature type="domain" description="P-type ATPase A" evidence="7">
    <location>
        <begin position="118"/>
        <end position="216"/>
    </location>
</feature>
<evidence type="ECO:0000256" key="5">
    <source>
        <dbReference type="ARBA" id="ARBA00023136"/>
    </source>
</evidence>
<protein>
    <submittedName>
        <fullName evidence="8">HAD-IC family P-type ATPase</fullName>
    </submittedName>
</protein>
<reference evidence="9" key="1">
    <citation type="journal article" date="2019" name="Int. J. Syst. Evol. Microbiol.">
        <title>The Global Catalogue of Microorganisms (GCM) 10K type strain sequencing project: providing services to taxonomists for standard genome sequencing and annotation.</title>
        <authorList>
            <consortium name="The Broad Institute Genomics Platform"/>
            <consortium name="The Broad Institute Genome Sequencing Center for Infectious Disease"/>
            <person name="Wu L."/>
            <person name="Ma J."/>
        </authorList>
    </citation>
    <scope>NUCLEOTIDE SEQUENCE [LARGE SCALE GENOMIC DNA]</scope>
    <source>
        <strain evidence="9">CGMCC 4.7682</strain>
    </source>
</reference>
<comment type="subcellular location">
    <subcellularLocation>
        <location evidence="1">Cell membrane</location>
        <topology evidence="1">Multi-pass membrane protein</topology>
    </subcellularLocation>
</comment>
<dbReference type="Pfam" id="PF00702">
    <property type="entry name" value="Hydrolase"/>
    <property type="match status" value="1"/>
</dbReference>
<sequence>MTRQGKRLPGESLLLAAVAALLLAGGILWLSRTPGSDGCWAAATALALAPAAWWVAADLRRRRWGADSLAVLALASTLAVGEFFAGAVVAVMVATGQVLESRALRRAARDLTALLERVPQTAHVRAGDDLRDIPAGEVAAGNAVVVLPGEVVPVDGRLAAGGTFDESALTGEPLPVARRAGDAVRSGVVNAGAAAEITAAASADESTYAGVVRLAEPAAAQSAPAARLADRAAVWFLPTALLMAAAAWLLSGEVARAVAVLVTATPCPLLLAVPIAVTAGMSRTAKAGVVVKDGAALESLGRARVLLMDKTGTITAGRPEVTDVVCAPGRTVEEVLRLAASVEYYSPHVLAAAVVRAAESAGITRAPAADVGEERGSGVSGHVEGHLVRVGRLAAGREIPAWARSAARRGRLDLATVLWVDQDGEPVAALLAKDRVRPDAARTTRRLRAAGIAKIGLLTGEIATSRLLTARTAGTTDALSNRCPRRAAVIAGTLAHRRLSQRTVAAVRELLGTEAKRAAALRRRVRGEIATSGPDSRPAGRVRGVTLRDRRNPGRGRAGLPACRSRMNCPARNVRLNTTTAREGSVQCGKAACTPATSLPRRHPRQALLDLRMAGTGKTADCPPGGEQ</sequence>
<dbReference type="SUPFAM" id="SSF81660">
    <property type="entry name" value="Metal cation-transporting ATPase, ATP-binding domain N"/>
    <property type="match status" value="1"/>
</dbReference>
<dbReference type="Proteomes" id="UP001595764">
    <property type="component" value="Unassembled WGS sequence"/>
</dbReference>
<dbReference type="InterPro" id="IPR059000">
    <property type="entry name" value="ATPase_P-type_domA"/>
</dbReference>
<evidence type="ECO:0000313" key="8">
    <source>
        <dbReference type="EMBL" id="MFC3510596.1"/>
    </source>
</evidence>
<dbReference type="RefSeq" id="WP_377868664.1">
    <property type="nucleotide sequence ID" value="NZ_JBHMAY010000007.1"/>
</dbReference>
<keyword evidence="9" id="KW-1185">Reference proteome</keyword>
<dbReference type="PROSITE" id="PS00154">
    <property type="entry name" value="ATPASE_E1_E2"/>
    <property type="match status" value="1"/>
</dbReference>
<organism evidence="8 9">
    <name type="scientific">Amycolatopsis halotolerans</name>
    <dbReference type="NCBI Taxonomy" id="330083"/>
    <lineage>
        <taxon>Bacteria</taxon>
        <taxon>Bacillati</taxon>
        <taxon>Actinomycetota</taxon>
        <taxon>Actinomycetes</taxon>
        <taxon>Pseudonocardiales</taxon>
        <taxon>Pseudonocardiaceae</taxon>
        <taxon>Amycolatopsis</taxon>
    </lineage>
</organism>
<feature type="transmembrane region" description="Helical" evidence="6">
    <location>
        <begin position="38"/>
        <end position="57"/>
    </location>
</feature>
<evidence type="ECO:0000256" key="3">
    <source>
        <dbReference type="ARBA" id="ARBA00022692"/>
    </source>
</evidence>
<dbReference type="InterPro" id="IPR001757">
    <property type="entry name" value="P_typ_ATPase"/>
</dbReference>
<keyword evidence="3 6" id="KW-0812">Transmembrane</keyword>
<dbReference type="SUPFAM" id="SSF56784">
    <property type="entry name" value="HAD-like"/>
    <property type="match status" value="1"/>
</dbReference>
<gene>
    <name evidence="8" type="ORF">ACFORO_10520</name>
</gene>
<keyword evidence="4 6" id="KW-1133">Transmembrane helix</keyword>
<dbReference type="SUPFAM" id="SSF81653">
    <property type="entry name" value="Calcium ATPase, transduction domain A"/>
    <property type="match status" value="1"/>
</dbReference>
<evidence type="ECO:0000256" key="1">
    <source>
        <dbReference type="ARBA" id="ARBA00004651"/>
    </source>
</evidence>
<dbReference type="PRINTS" id="PR00119">
    <property type="entry name" value="CATATPASE"/>
</dbReference>
<comment type="caution">
    <text evidence="8">The sequence shown here is derived from an EMBL/GenBank/DDBJ whole genome shotgun (WGS) entry which is preliminary data.</text>
</comment>
<feature type="transmembrane region" description="Helical" evidence="6">
    <location>
        <begin position="69"/>
        <end position="99"/>
    </location>
</feature>
<accession>A0ABV7QBU1</accession>
<dbReference type="InterPro" id="IPR036412">
    <property type="entry name" value="HAD-like_sf"/>
</dbReference>
<dbReference type="EMBL" id="JBHRWI010000015">
    <property type="protein sequence ID" value="MFC3510596.1"/>
    <property type="molecule type" value="Genomic_DNA"/>
</dbReference>
<feature type="transmembrane region" description="Helical" evidence="6">
    <location>
        <begin position="12"/>
        <end position="31"/>
    </location>
</feature>